<accession>A0AAF0BDX3</accession>
<dbReference type="SUPFAM" id="SSF53335">
    <property type="entry name" value="S-adenosyl-L-methionine-dependent methyltransferases"/>
    <property type="match status" value="1"/>
</dbReference>
<keyword evidence="3" id="KW-0949">S-adenosyl-L-methionine</keyword>
<dbReference type="GO" id="GO:0008757">
    <property type="term" value="F:S-adenosylmethionine-dependent methyltransferase activity"/>
    <property type="evidence" value="ECO:0007669"/>
    <property type="project" value="TreeGrafter"/>
</dbReference>
<dbReference type="PROSITE" id="PS51682">
    <property type="entry name" value="SAM_OMT_I"/>
    <property type="match status" value="1"/>
</dbReference>
<dbReference type="AlphaFoldDB" id="A0AAF0BDX3"/>
<dbReference type="EMBL" id="CP116614">
    <property type="protein sequence ID" value="WCG02840.1"/>
    <property type="molecule type" value="Genomic_DNA"/>
</dbReference>
<dbReference type="GO" id="GO:0032259">
    <property type="term" value="P:methylation"/>
    <property type="evidence" value="ECO:0007669"/>
    <property type="project" value="UniProtKB-KW"/>
</dbReference>
<evidence type="ECO:0000256" key="3">
    <source>
        <dbReference type="ARBA" id="ARBA00022691"/>
    </source>
</evidence>
<dbReference type="Gene3D" id="3.40.50.150">
    <property type="entry name" value="Vaccinia Virus protein VP39"/>
    <property type="match status" value="1"/>
</dbReference>
<dbReference type="PANTHER" id="PTHR10509:SF14">
    <property type="entry name" value="CAFFEOYL-COA O-METHYLTRANSFERASE 3-RELATED"/>
    <property type="match status" value="1"/>
</dbReference>
<dbReference type="PANTHER" id="PTHR10509">
    <property type="entry name" value="O-METHYLTRANSFERASE-RELATED"/>
    <property type="match status" value="1"/>
</dbReference>
<dbReference type="Pfam" id="PF01596">
    <property type="entry name" value="Methyltransf_3"/>
    <property type="match status" value="1"/>
</dbReference>
<proteinExistence type="predicted"/>
<evidence type="ECO:0000256" key="1">
    <source>
        <dbReference type="ARBA" id="ARBA00022603"/>
    </source>
</evidence>
<evidence type="ECO:0000313" key="6">
    <source>
        <dbReference type="Proteomes" id="UP001179501"/>
    </source>
</evidence>
<evidence type="ECO:0000256" key="2">
    <source>
        <dbReference type="ARBA" id="ARBA00022679"/>
    </source>
</evidence>
<dbReference type="InterPro" id="IPR029063">
    <property type="entry name" value="SAM-dependent_MTases_sf"/>
</dbReference>
<reference evidence="5" key="1">
    <citation type="submission" date="2023-01" db="EMBL/GenBank/DDBJ databases">
        <title>Phages are important unrecognized players in the ecology of the oral pathogen Porphyromonas gingivalis.</title>
        <authorList>
            <person name="Matrishin C.B."/>
            <person name="Kauffman K.M."/>
        </authorList>
    </citation>
    <scope>NUCLEOTIDE SEQUENCE</scope>
    <source>
        <strain evidence="5">ATCC 49417</strain>
        <strain evidence="4">HG1691old</strain>
    </source>
</reference>
<evidence type="ECO:0000313" key="4">
    <source>
        <dbReference type="EMBL" id="WCF99369.1"/>
    </source>
</evidence>
<name>A0AAF0BDX3_PORGN</name>
<dbReference type="RefSeq" id="WP_043894507.1">
    <property type="nucleotide sequence ID" value="NZ_BAABSK010000038.1"/>
</dbReference>
<gene>
    <name evidence="4" type="ORF">NY149_01635</name>
    <name evidence="5" type="ORF">NY151_09345</name>
</gene>
<dbReference type="EMBL" id="CP116613">
    <property type="protein sequence ID" value="WCF99369.1"/>
    <property type="molecule type" value="Genomic_DNA"/>
</dbReference>
<keyword evidence="1" id="KW-0489">Methyltransferase</keyword>
<dbReference type="CDD" id="cd02440">
    <property type="entry name" value="AdoMet_MTases"/>
    <property type="match status" value="1"/>
</dbReference>
<dbReference type="GO" id="GO:0008171">
    <property type="term" value="F:O-methyltransferase activity"/>
    <property type="evidence" value="ECO:0007669"/>
    <property type="project" value="InterPro"/>
</dbReference>
<organism evidence="5 6">
    <name type="scientific">Porphyromonas gingivalis</name>
    <name type="common">Bacteroides gingivalis</name>
    <dbReference type="NCBI Taxonomy" id="837"/>
    <lineage>
        <taxon>Bacteria</taxon>
        <taxon>Pseudomonadati</taxon>
        <taxon>Bacteroidota</taxon>
        <taxon>Bacteroidia</taxon>
        <taxon>Bacteroidales</taxon>
        <taxon>Porphyromonadaceae</taxon>
        <taxon>Porphyromonas</taxon>
    </lineage>
</organism>
<dbReference type="InterPro" id="IPR050362">
    <property type="entry name" value="Cation-dep_OMT"/>
</dbReference>
<sequence>MRTLRSMTIDEYIATHTSAEPPILQKLDRDAHLHLMRPRMLSGHLQGRFLSMISHLMRPRRILEIGTYTGYASLCLAEGLTPDGLLHTLERDDEMEDFIRRYLEASDLGGKIRLHIGEALDLLPDLVKNERFDLIYMDADKRQYTLYYEMIIDHLPPGALILADNTLWDGKVVAEPLPTDSQTQGILRFNEMVLQDERVENLIVPMRDGLSMIRVR</sequence>
<keyword evidence="2" id="KW-0808">Transferase</keyword>
<protein>
    <submittedName>
        <fullName evidence="5">O-methyltransferase</fullName>
    </submittedName>
</protein>
<dbReference type="Proteomes" id="UP001179540">
    <property type="component" value="Chromosome"/>
</dbReference>
<dbReference type="Proteomes" id="UP001179501">
    <property type="component" value="Chromosome"/>
</dbReference>
<evidence type="ECO:0000313" key="5">
    <source>
        <dbReference type="EMBL" id="WCG02840.1"/>
    </source>
</evidence>
<dbReference type="InterPro" id="IPR002935">
    <property type="entry name" value="SAM_O-MeTrfase"/>
</dbReference>